<evidence type="ECO:0000256" key="2">
    <source>
        <dbReference type="SAM" id="Phobius"/>
    </source>
</evidence>
<keyword evidence="4" id="KW-1185">Reference proteome</keyword>
<gene>
    <name evidence="3" type="ORF">G127AT_02755</name>
</gene>
<keyword evidence="2" id="KW-0812">Transmembrane</keyword>
<dbReference type="InterPro" id="IPR021373">
    <property type="entry name" value="DUF2993"/>
</dbReference>
<dbReference type="AlphaFoldDB" id="A0A975FNG0"/>
<dbReference type="EMBL" id="CP071696">
    <property type="protein sequence ID" value="QTX05171.1"/>
    <property type="molecule type" value="Genomic_DNA"/>
</dbReference>
<dbReference type="KEGG" id="aarc:G127AT_02755"/>
<evidence type="ECO:0000256" key="1">
    <source>
        <dbReference type="SAM" id="MobiDB-lite"/>
    </source>
</evidence>
<organism evidence="3 4">
    <name type="scientific">Agromyces archimandritae</name>
    <dbReference type="NCBI Taxonomy" id="2781962"/>
    <lineage>
        <taxon>Bacteria</taxon>
        <taxon>Bacillati</taxon>
        <taxon>Actinomycetota</taxon>
        <taxon>Actinomycetes</taxon>
        <taxon>Micrococcales</taxon>
        <taxon>Microbacteriaceae</taxon>
        <taxon>Agromyces</taxon>
    </lineage>
</organism>
<evidence type="ECO:0000313" key="4">
    <source>
        <dbReference type="Proteomes" id="UP000671914"/>
    </source>
</evidence>
<accession>A0A975FNG0</accession>
<dbReference type="RefSeq" id="WP_210899532.1">
    <property type="nucleotide sequence ID" value="NZ_CP071696.1"/>
</dbReference>
<keyword evidence="2" id="KW-1133">Transmembrane helix</keyword>
<feature type="region of interest" description="Disordered" evidence="1">
    <location>
        <begin position="1"/>
        <end position="36"/>
    </location>
</feature>
<name>A0A975FNG0_9MICO</name>
<evidence type="ECO:0000313" key="3">
    <source>
        <dbReference type="EMBL" id="QTX05171.1"/>
    </source>
</evidence>
<dbReference type="Proteomes" id="UP000671914">
    <property type="component" value="Chromosome"/>
</dbReference>
<sequence>MSDRPTEAFPTTPYPTEVLAPASTPPNDGGADAGARPARSRGRGWFIALGVVVLLAVGLVAAEFIVRGQIEQRISGEAEQNLPEGITGEVTTELGGFSVLAQLIAGRFDEVHLSAPELSFRGDALSAEVHAYGVPLAEGGTVGHAEGELSVDAAILAEQLEVPGDGAFTLGDGTISYGDSTSFLGQEIGFTVTATPAAAGTAILLQPESVEVNWGGASLDLGGLADRITGSEPVSLCVADRLPEGVEVRHVGVTPERATVRVAASGFPLDAEMLERPGSCE</sequence>
<protein>
    <submittedName>
        <fullName evidence="3">DUF2993 domain-containing protein</fullName>
    </submittedName>
</protein>
<reference evidence="3" key="1">
    <citation type="submission" date="2021-03" db="EMBL/GenBank/DDBJ databases">
        <title>Agromyces archimandritus sp. nov., isolated from the cockroach Archimandrita tessellata.</title>
        <authorList>
            <person name="Guzman J."/>
            <person name="Ortuzar M."/>
            <person name="Poehlein A."/>
            <person name="Daniel R."/>
            <person name="Trujillo M."/>
            <person name="Vilcinskas A."/>
        </authorList>
    </citation>
    <scope>NUCLEOTIDE SEQUENCE</scope>
    <source>
        <strain evidence="3">G127AT</strain>
    </source>
</reference>
<keyword evidence="2" id="KW-0472">Membrane</keyword>
<feature type="transmembrane region" description="Helical" evidence="2">
    <location>
        <begin position="45"/>
        <end position="66"/>
    </location>
</feature>
<proteinExistence type="predicted"/>
<dbReference type="Pfam" id="PF11209">
    <property type="entry name" value="LmeA"/>
    <property type="match status" value="1"/>
</dbReference>